<evidence type="ECO:0000259" key="2">
    <source>
        <dbReference type="PROSITE" id="PS50112"/>
    </source>
</evidence>
<dbReference type="SUPFAM" id="SSF81606">
    <property type="entry name" value="PP2C-like"/>
    <property type="match status" value="1"/>
</dbReference>
<dbReference type="SMART" id="SM00065">
    <property type="entry name" value="GAF"/>
    <property type="match status" value="1"/>
</dbReference>
<dbReference type="PANTHER" id="PTHR43156:SF2">
    <property type="entry name" value="STAGE II SPORULATION PROTEIN E"/>
    <property type="match status" value="1"/>
</dbReference>
<dbReference type="SMART" id="SM00091">
    <property type="entry name" value="PAS"/>
    <property type="match status" value="1"/>
</dbReference>
<protein>
    <submittedName>
        <fullName evidence="3">SpoIIE family protein phosphatase</fullName>
    </submittedName>
</protein>
<proteinExistence type="predicted"/>
<dbReference type="Gene3D" id="3.60.40.10">
    <property type="entry name" value="PPM-type phosphatase domain"/>
    <property type="match status" value="1"/>
</dbReference>
<dbReference type="InterPro" id="IPR029016">
    <property type="entry name" value="GAF-like_dom_sf"/>
</dbReference>
<dbReference type="Gene3D" id="3.30.450.20">
    <property type="entry name" value="PAS domain"/>
    <property type="match status" value="1"/>
</dbReference>
<reference evidence="3 4" key="1">
    <citation type="submission" date="2019-10" db="EMBL/GenBank/DDBJ databases">
        <title>Streptomyces tenebrisbrunneis sp.nov., an endogenous actinomycete isolated from of Lycium ruthenicum.</title>
        <authorList>
            <person name="Ma L."/>
        </authorList>
    </citation>
    <scope>NUCLEOTIDE SEQUENCE [LARGE SCALE GENOMIC DNA]</scope>
    <source>
        <strain evidence="3 4">TRM 66187</strain>
    </source>
</reference>
<dbReference type="PROSITE" id="PS50112">
    <property type="entry name" value="PAS"/>
    <property type="match status" value="1"/>
</dbReference>
<dbReference type="Pfam" id="PF07228">
    <property type="entry name" value="SpoIIE"/>
    <property type="match status" value="1"/>
</dbReference>
<comment type="caution">
    <text evidence="3">The sequence shown here is derived from an EMBL/GenBank/DDBJ whole genome shotgun (WGS) entry which is preliminary data.</text>
</comment>
<feature type="domain" description="PAS" evidence="2">
    <location>
        <begin position="79"/>
        <end position="106"/>
    </location>
</feature>
<dbReference type="InterPro" id="IPR001932">
    <property type="entry name" value="PPM-type_phosphatase-like_dom"/>
</dbReference>
<organism evidence="3 4">
    <name type="scientific">Streptomyces lycii</name>
    <dbReference type="NCBI Taxonomy" id="2654337"/>
    <lineage>
        <taxon>Bacteria</taxon>
        <taxon>Bacillati</taxon>
        <taxon>Actinomycetota</taxon>
        <taxon>Actinomycetes</taxon>
        <taxon>Kitasatosporales</taxon>
        <taxon>Streptomycetaceae</taxon>
        <taxon>Streptomyces</taxon>
    </lineage>
</organism>
<evidence type="ECO:0000313" key="4">
    <source>
        <dbReference type="Proteomes" id="UP000621266"/>
    </source>
</evidence>
<dbReference type="SUPFAM" id="SSF55785">
    <property type="entry name" value="PYP-like sensor domain (PAS domain)"/>
    <property type="match status" value="1"/>
</dbReference>
<dbReference type="SUPFAM" id="SSF55781">
    <property type="entry name" value="GAF domain-like"/>
    <property type="match status" value="1"/>
</dbReference>
<keyword evidence="4" id="KW-1185">Reference proteome</keyword>
<evidence type="ECO:0000313" key="3">
    <source>
        <dbReference type="EMBL" id="KAF4405659.1"/>
    </source>
</evidence>
<accession>A0ABQ7FBD9</accession>
<sequence>MLLWPGSHPKDMSDEERARVVGVARRMTGTLSGAAAGNSPVLPASAPRKLAQPRTSVVGPEEAQAAVLYADRLPEGCCALDLNGHITYISRRGAELVGGTVEELVGTRPWRSLPWLADPVYEDRYRAALISRDPTDFTALRPPDHWLTFQLYPGPTGLSVRITPAHVRQNAPGMPGGSSHPAGPTRLGTIYQLMHLAGALTEAAGTQDVVNLAAEHLLPAFGAQGLVMTVTESGRMRIVGQHGYPEETITHFDGTPLTASSPGVRALTLGVPGFFPSREELERAYPARAALHDGMQAWAFLPLIASGRPVGTCVLAYDRPHAFAPDERAALASLSGLLAQALDRARLYDTKHRLAHGLQEGLLPHSLPHLPGRLEVAARYLPATQGMNIGGDFYDLIRLDAITVGAVIGDVQGHNVTAAALMGQVRTAVHANATAGASPDEVLARTNRLLVDLEPGLFTSCLYAHIDLSRHRALLASAGHLPPLLHTPGGPTEVLDVPPGLLLGIDPDSDYPVAEVTVPPGSVLAFYTDGLVESPGTDLDESIGELGGRLALHGRDGNLEDVADALVRSAGRGVDTDDIALLLLRPC</sequence>
<dbReference type="InterPro" id="IPR000014">
    <property type="entry name" value="PAS"/>
</dbReference>
<dbReference type="CDD" id="cd00130">
    <property type="entry name" value="PAS"/>
    <property type="match status" value="1"/>
</dbReference>
<dbReference type="Proteomes" id="UP000621266">
    <property type="component" value="Unassembled WGS sequence"/>
</dbReference>
<dbReference type="EMBL" id="WHPN01000407">
    <property type="protein sequence ID" value="KAF4405659.1"/>
    <property type="molecule type" value="Genomic_DNA"/>
</dbReference>
<dbReference type="PANTHER" id="PTHR43156">
    <property type="entry name" value="STAGE II SPORULATION PROTEIN E-RELATED"/>
    <property type="match status" value="1"/>
</dbReference>
<dbReference type="Gene3D" id="3.30.450.40">
    <property type="match status" value="1"/>
</dbReference>
<dbReference type="Pfam" id="PF08448">
    <property type="entry name" value="PAS_4"/>
    <property type="match status" value="1"/>
</dbReference>
<dbReference type="InterPro" id="IPR035965">
    <property type="entry name" value="PAS-like_dom_sf"/>
</dbReference>
<gene>
    <name evidence="3" type="ORF">GCU69_29165</name>
</gene>
<name>A0ABQ7FBD9_9ACTN</name>
<keyword evidence="1" id="KW-0378">Hydrolase</keyword>
<dbReference type="Pfam" id="PF13185">
    <property type="entry name" value="GAF_2"/>
    <property type="match status" value="1"/>
</dbReference>
<dbReference type="SMART" id="SM00331">
    <property type="entry name" value="PP2C_SIG"/>
    <property type="match status" value="1"/>
</dbReference>
<dbReference type="InterPro" id="IPR003018">
    <property type="entry name" value="GAF"/>
</dbReference>
<dbReference type="InterPro" id="IPR013656">
    <property type="entry name" value="PAS_4"/>
</dbReference>
<dbReference type="InterPro" id="IPR036457">
    <property type="entry name" value="PPM-type-like_dom_sf"/>
</dbReference>
<evidence type="ECO:0000256" key="1">
    <source>
        <dbReference type="ARBA" id="ARBA00022801"/>
    </source>
</evidence>
<dbReference type="InterPro" id="IPR052016">
    <property type="entry name" value="Bact_Sigma-Reg"/>
</dbReference>